<protein>
    <submittedName>
        <fullName evidence="1">YtxH domain-containing protein</fullName>
    </submittedName>
</protein>
<proteinExistence type="predicted"/>
<keyword evidence="2" id="KW-1185">Reference proteome</keyword>
<sequence length="116" mass="12963">MRALQITLGLAAGVATGLGIALMKRDNQTRIQHATVERPKSELEVENIKRNFNDILNYVNDIKTESKSVAGSIGDEVKTMIGEFQSDIDPNIKRLQSHIENLQNRGEEITNFPSKK</sequence>
<gene>
    <name evidence="1" type="ORF">LN051_04360</name>
</gene>
<name>A0ABY3PF13_9STAP</name>
<accession>A0ABY3PF13</accession>
<dbReference type="RefSeq" id="WP_229293344.1">
    <property type="nucleotide sequence ID" value="NZ_CP086654.1"/>
</dbReference>
<dbReference type="EMBL" id="CP086654">
    <property type="protein sequence ID" value="UEX90864.1"/>
    <property type="molecule type" value="Genomic_DNA"/>
</dbReference>
<reference evidence="1 2" key="1">
    <citation type="journal article" date="2022" name="Pathogens">
        <title>Staphylococcus ratti sp. nov. Isolated from a Lab Rat.</title>
        <authorList>
            <person name="Kovarovic V."/>
            <person name="Sedlacek I."/>
            <person name="Petras P."/>
            <person name="Kralova S."/>
            <person name="Maslanova I."/>
            <person name="Svec P."/>
            <person name="Neumann-Schaal M."/>
            <person name="Botka T."/>
            <person name="Gelbicova T."/>
            <person name="Stankova E."/>
            <person name="Doskar J."/>
            <person name="Pantucek R."/>
        </authorList>
    </citation>
    <scope>NUCLEOTIDE SEQUENCE [LARGE SCALE GENOMIC DNA]</scope>
    <source>
        <strain evidence="1 2">CCM 9025</strain>
    </source>
</reference>
<organism evidence="1 2">
    <name type="scientific">Staphylococcus ratti</name>
    <dbReference type="NCBI Taxonomy" id="2892440"/>
    <lineage>
        <taxon>Bacteria</taxon>
        <taxon>Bacillati</taxon>
        <taxon>Bacillota</taxon>
        <taxon>Bacilli</taxon>
        <taxon>Bacillales</taxon>
        <taxon>Staphylococcaceae</taxon>
        <taxon>Staphylococcus</taxon>
    </lineage>
</organism>
<dbReference type="Gene3D" id="1.20.120.20">
    <property type="entry name" value="Apolipoprotein"/>
    <property type="match status" value="1"/>
</dbReference>
<dbReference type="Proteomes" id="UP001197626">
    <property type="component" value="Chromosome"/>
</dbReference>
<evidence type="ECO:0000313" key="1">
    <source>
        <dbReference type="EMBL" id="UEX90864.1"/>
    </source>
</evidence>
<evidence type="ECO:0000313" key="2">
    <source>
        <dbReference type="Proteomes" id="UP001197626"/>
    </source>
</evidence>